<gene>
    <name evidence="11" type="ORF">HYH03_000346</name>
</gene>
<reference evidence="11" key="1">
    <citation type="journal article" date="2020" name="bioRxiv">
        <title>Comparative genomics of Chlamydomonas.</title>
        <authorList>
            <person name="Craig R.J."/>
            <person name="Hasan A.R."/>
            <person name="Ness R.W."/>
            <person name="Keightley P.D."/>
        </authorList>
    </citation>
    <scope>NUCLEOTIDE SEQUENCE</scope>
    <source>
        <strain evidence="11">CCAP 11/70</strain>
    </source>
</reference>
<name>A0A835YIH9_9CHLO</name>
<dbReference type="GO" id="GO:0005886">
    <property type="term" value="C:plasma membrane"/>
    <property type="evidence" value="ECO:0007669"/>
    <property type="project" value="TreeGrafter"/>
</dbReference>
<evidence type="ECO:0000256" key="6">
    <source>
        <dbReference type="ARBA" id="ARBA00022989"/>
    </source>
</evidence>
<dbReference type="GO" id="GO:0033188">
    <property type="term" value="F:sphingomyelin synthase activity"/>
    <property type="evidence" value="ECO:0007669"/>
    <property type="project" value="TreeGrafter"/>
</dbReference>
<feature type="transmembrane region" description="Helical" evidence="9">
    <location>
        <begin position="127"/>
        <end position="151"/>
    </location>
</feature>
<dbReference type="PANTHER" id="PTHR21290:SF25">
    <property type="entry name" value="SPHINGOMYELIN SYNTHASE-RELATED PROTEIN 1"/>
    <property type="match status" value="1"/>
</dbReference>
<feature type="transmembrane region" description="Helical" evidence="9">
    <location>
        <begin position="308"/>
        <end position="328"/>
    </location>
</feature>
<keyword evidence="4 9" id="KW-0812">Transmembrane</keyword>
<accession>A0A835YIH9</accession>
<feature type="transmembrane region" description="Helical" evidence="9">
    <location>
        <begin position="373"/>
        <end position="393"/>
    </location>
</feature>
<dbReference type="InterPro" id="IPR025749">
    <property type="entry name" value="Sphingomyelin_synth-like_dom"/>
</dbReference>
<feature type="transmembrane region" description="Helical" evidence="9">
    <location>
        <begin position="283"/>
        <end position="302"/>
    </location>
</feature>
<evidence type="ECO:0000256" key="5">
    <source>
        <dbReference type="ARBA" id="ARBA00022919"/>
    </source>
</evidence>
<dbReference type="InterPro" id="IPR045221">
    <property type="entry name" value="Sphingomyelin_synth-like"/>
</dbReference>
<feature type="transmembrane region" description="Helical" evidence="9">
    <location>
        <begin position="194"/>
        <end position="213"/>
    </location>
</feature>
<evidence type="ECO:0000256" key="1">
    <source>
        <dbReference type="ARBA" id="ARBA00004141"/>
    </source>
</evidence>
<evidence type="ECO:0000256" key="7">
    <source>
        <dbReference type="ARBA" id="ARBA00023098"/>
    </source>
</evidence>
<dbReference type="AlphaFoldDB" id="A0A835YIH9"/>
<feature type="domain" description="Sphingomyelin synthase-like" evidence="10">
    <location>
        <begin position="279"/>
        <end position="350"/>
    </location>
</feature>
<dbReference type="EMBL" id="JAEHOE010000001">
    <property type="protein sequence ID" value="KAG2501848.1"/>
    <property type="molecule type" value="Genomic_DNA"/>
</dbReference>
<proteinExistence type="inferred from homology"/>
<evidence type="ECO:0000256" key="8">
    <source>
        <dbReference type="ARBA" id="ARBA00023136"/>
    </source>
</evidence>
<dbReference type="Proteomes" id="UP000612055">
    <property type="component" value="Unassembled WGS sequence"/>
</dbReference>
<comment type="subcellular location">
    <subcellularLocation>
        <location evidence="1">Membrane</location>
        <topology evidence="1">Multi-pass membrane protein</topology>
    </subcellularLocation>
</comment>
<dbReference type="Pfam" id="PF14360">
    <property type="entry name" value="PAP2_C"/>
    <property type="match status" value="1"/>
</dbReference>
<evidence type="ECO:0000313" key="11">
    <source>
        <dbReference type="EMBL" id="KAG2501848.1"/>
    </source>
</evidence>
<keyword evidence="7" id="KW-0443">Lipid metabolism</keyword>
<dbReference type="GO" id="GO:0046513">
    <property type="term" value="P:ceramide biosynthetic process"/>
    <property type="evidence" value="ECO:0007669"/>
    <property type="project" value="TreeGrafter"/>
</dbReference>
<sequence length="396" mass="44103">MASVVLNLDGRMIEGRGGGVRRRAAHQPADARDEVFGDWEGAHGHPSAKGRQADKEHRLAVRRRCGLRLDLAGALLLLLQPGLELLTPSFLPNLPAYSIEAASAVGLVLLLWRILCFRRWRDEEAQVPRFLLCFVAMLAELTVENCVVWLVSAWDLRKEHDIPGLQDNVGIAAKWLAARSDWARLFVGARAVDTLRFLVLLLALAFSVLWEQVPYSGFGIMARAVLTICCSRILRMCCFMSTVLPNPRPGCYAKRFPPVPEGLWATIRAGYTTIRGFGGCNDLIFSGHAAFWMLAPLAWRTYYPGHRLTTWLLWLALFHACINDVVTLQHYSVDMLLAVVVTWAVWDWLQWVYPPAETVLPKRPPGQARDKLNPAVLALIIGCLLVAGIIVIAGKA</sequence>
<dbReference type="GO" id="GO:0047493">
    <property type="term" value="F:ceramide cholinephosphotransferase activity"/>
    <property type="evidence" value="ECO:0007669"/>
    <property type="project" value="TreeGrafter"/>
</dbReference>
<dbReference type="GO" id="GO:0005789">
    <property type="term" value="C:endoplasmic reticulum membrane"/>
    <property type="evidence" value="ECO:0007669"/>
    <property type="project" value="TreeGrafter"/>
</dbReference>
<keyword evidence="6 9" id="KW-1133">Transmembrane helix</keyword>
<comment type="caution">
    <text evidence="11">The sequence shown here is derived from an EMBL/GenBank/DDBJ whole genome shotgun (WGS) entry which is preliminary data.</text>
</comment>
<keyword evidence="12" id="KW-1185">Reference proteome</keyword>
<keyword evidence="8 9" id="KW-0472">Membrane</keyword>
<evidence type="ECO:0000256" key="3">
    <source>
        <dbReference type="ARBA" id="ARBA00022679"/>
    </source>
</evidence>
<evidence type="ECO:0000259" key="10">
    <source>
        <dbReference type="Pfam" id="PF14360"/>
    </source>
</evidence>
<feature type="transmembrane region" description="Helical" evidence="9">
    <location>
        <begin position="335"/>
        <end position="353"/>
    </location>
</feature>
<comment type="similarity">
    <text evidence="2">Belongs to the sphingomyelin synthase family.</text>
</comment>
<feature type="transmembrane region" description="Helical" evidence="9">
    <location>
        <begin position="95"/>
        <end position="115"/>
    </location>
</feature>
<evidence type="ECO:0000256" key="2">
    <source>
        <dbReference type="ARBA" id="ARBA00005441"/>
    </source>
</evidence>
<dbReference type="GO" id="GO:0000139">
    <property type="term" value="C:Golgi membrane"/>
    <property type="evidence" value="ECO:0007669"/>
    <property type="project" value="TreeGrafter"/>
</dbReference>
<evidence type="ECO:0000313" key="12">
    <source>
        <dbReference type="Proteomes" id="UP000612055"/>
    </source>
</evidence>
<dbReference type="OrthoDB" id="422827at2759"/>
<dbReference type="PANTHER" id="PTHR21290">
    <property type="entry name" value="SPHINGOMYELIN SYNTHETASE"/>
    <property type="match status" value="1"/>
</dbReference>
<keyword evidence="3" id="KW-0808">Transferase</keyword>
<organism evidence="11 12">
    <name type="scientific">Edaphochlamys debaryana</name>
    <dbReference type="NCBI Taxonomy" id="47281"/>
    <lineage>
        <taxon>Eukaryota</taxon>
        <taxon>Viridiplantae</taxon>
        <taxon>Chlorophyta</taxon>
        <taxon>core chlorophytes</taxon>
        <taxon>Chlorophyceae</taxon>
        <taxon>CS clade</taxon>
        <taxon>Chlamydomonadales</taxon>
        <taxon>Chlamydomonadales incertae sedis</taxon>
        <taxon>Edaphochlamys</taxon>
    </lineage>
</organism>
<evidence type="ECO:0000256" key="9">
    <source>
        <dbReference type="SAM" id="Phobius"/>
    </source>
</evidence>
<keyword evidence="5" id="KW-0746">Sphingolipid metabolism</keyword>
<protein>
    <recommendedName>
        <fullName evidence="10">Sphingomyelin synthase-like domain-containing protein</fullName>
    </recommendedName>
</protein>
<evidence type="ECO:0000256" key="4">
    <source>
        <dbReference type="ARBA" id="ARBA00022692"/>
    </source>
</evidence>